<dbReference type="AlphaFoldDB" id="A0A0A9BKD2"/>
<reference evidence="2" key="2">
    <citation type="journal article" date="2015" name="Data Brief">
        <title>Shoot transcriptome of the giant reed, Arundo donax.</title>
        <authorList>
            <person name="Barrero R.A."/>
            <person name="Guerrero F.D."/>
            <person name="Moolhuijzen P."/>
            <person name="Goolsby J.A."/>
            <person name="Tidwell J."/>
            <person name="Bellgard S.E."/>
            <person name="Bellgard M.I."/>
        </authorList>
    </citation>
    <scope>NUCLEOTIDE SEQUENCE</scope>
    <source>
        <tissue evidence="2">Shoot tissue taken approximately 20 cm above the soil surface</tissue>
    </source>
</reference>
<protein>
    <submittedName>
        <fullName evidence="2">Uncharacterized protein</fullName>
    </submittedName>
</protein>
<accession>A0A0A9BKD2</accession>
<feature type="region of interest" description="Disordered" evidence="1">
    <location>
        <begin position="42"/>
        <end position="76"/>
    </location>
</feature>
<name>A0A0A9BKD2_ARUDO</name>
<proteinExistence type="predicted"/>
<evidence type="ECO:0000313" key="2">
    <source>
        <dbReference type="EMBL" id="JAD59737.1"/>
    </source>
</evidence>
<dbReference type="EMBL" id="GBRH01238158">
    <property type="protein sequence ID" value="JAD59737.1"/>
    <property type="molecule type" value="Transcribed_RNA"/>
</dbReference>
<feature type="compositionally biased region" description="Basic residues" evidence="1">
    <location>
        <begin position="50"/>
        <end position="64"/>
    </location>
</feature>
<evidence type="ECO:0000256" key="1">
    <source>
        <dbReference type="SAM" id="MobiDB-lite"/>
    </source>
</evidence>
<organism evidence="2">
    <name type="scientific">Arundo donax</name>
    <name type="common">Giant reed</name>
    <name type="synonym">Donax arundinaceus</name>
    <dbReference type="NCBI Taxonomy" id="35708"/>
    <lineage>
        <taxon>Eukaryota</taxon>
        <taxon>Viridiplantae</taxon>
        <taxon>Streptophyta</taxon>
        <taxon>Embryophyta</taxon>
        <taxon>Tracheophyta</taxon>
        <taxon>Spermatophyta</taxon>
        <taxon>Magnoliopsida</taxon>
        <taxon>Liliopsida</taxon>
        <taxon>Poales</taxon>
        <taxon>Poaceae</taxon>
        <taxon>PACMAD clade</taxon>
        <taxon>Arundinoideae</taxon>
        <taxon>Arundineae</taxon>
        <taxon>Arundo</taxon>
    </lineage>
</organism>
<sequence>MPLEAPGDARHGRWFAAAAGTPVGLEAHSASLPVGASCCGDGRGGGIKSAMRRRRPGHGGRPRRVQASTSAVASSP</sequence>
<reference evidence="2" key="1">
    <citation type="submission" date="2014-09" db="EMBL/GenBank/DDBJ databases">
        <authorList>
            <person name="Magalhaes I.L.F."/>
            <person name="Oliveira U."/>
            <person name="Santos F.R."/>
            <person name="Vidigal T.H.D.A."/>
            <person name="Brescovit A.D."/>
            <person name="Santos A.J."/>
        </authorList>
    </citation>
    <scope>NUCLEOTIDE SEQUENCE</scope>
    <source>
        <tissue evidence="2">Shoot tissue taken approximately 20 cm above the soil surface</tissue>
    </source>
</reference>
<feature type="compositionally biased region" description="Polar residues" evidence="1">
    <location>
        <begin position="66"/>
        <end position="76"/>
    </location>
</feature>